<feature type="region of interest" description="Disordered" evidence="1">
    <location>
        <begin position="42"/>
        <end position="64"/>
    </location>
</feature>
<evidence type="ECO:0000313" key="2">
    <source>
        <dbReference type="EMBL" id="CAG8950379.1"/>
    </source>
</evidence>
<proteinExistence type="predicted"/>
<evidence type="ECO:0000313" key="3">
    <source>
        <dbReference type="Proteomes" id="UP000696280"/>
    </source>
</evidence>
<dbReference type="EMBL" id="CAJVRL010000037">
    <property type="protein sequence ID" value="CAG8950379.1"/>
    <property type="molecule type" value="Genomic_DNA"/>
</dbReference>
<name>A0A9N9KN47_9HELO</name>
<reference evidence="2" key="1">
    <citation type="submission" date="2021-07" db="EMBL/GenBank/DDBJ databases">
        <authorList>
            <person name="Durling M."/>
        </authorList>
    </citation>
    <scope>NUCLEOTIDE SEQUENCE</scope>
</reference>
<accession>A0A9N9KN47</accession>
<organism evidence="2 3">
    <name type="scientific">Hymenoscyphus fraxineus</name>
    <dbReference type="NCBI Taxonomy" id="746836"/>
    <lineage>
        <taxon>Eukaryota</taxon>
        <taxon>Fungi</taxon>
        <taxon>Dikarya</taxon>
        <taxon>Ascomycota</taxon>
        <taxon>Pezizomycotina</taxon>
        <taxon>Leotiomycetes</taxon>
        <taxon>Helotiales</taxon>
        <taxon>Helotiaceae</taxon>
        <taxon>Hymenoscyphus</taxon>
    </lineage>
</organism>
<feature type="compositionally biased region" description="Polar residues" evidence="1">
    <location>
        <begin position="44"/>
        <end position="59"/>
    </location>
</feature>
<protein>
    <submittedName>
        <fullName evidence="2">Uncharacterized protein</fullName>
    </submittedName>
</protein>
<sequence length="154" mass="17313">MPSNQRPLSLLFSRLFFDSEPSSFATPTVICAHTAHGTQHAAASQENIVSTRSSSQGRDYSQPLEAPIGQNEGDYFFIVFCTALHAAPEDGWLTAHGWTQCNLGCLVKRVARVKESRVEVQAQVQSSRSRRLLTRCRLLYSRATRIFFVINVYF</sequence>
<dbReference type="Proteomes" id="UP000696280">
    <property type="component" value="Unassembled WGS sequence"/>
</dbReference>
<comment type="caution">
    <text evidence="2">The sequence shown here is derived from an EMBL/GenBank/DDBJ whole genome shotgun (WGS) entry which is preliminary data.</text>
</comment>
<dbReference type="AlphaFoldDB" id="A0A9N9KN47"/>
<evidence type="ECO:0000256" key="1">
    <source>
        <dbReference type="SAM" id="MobiDB-lite"/>
    </source>
</evidence>
<keyword evidence="3" id="KW-1185">Reference proteome</keyword>
<gene>
    <name evidence="2" type="ORF">HYFRA_00006872</name>
</gene>